<dbReference type="RefSeq" id="WP_139235794.1">
    <property type="nucleotide sequence ID" value="NZ_FPAM01000025.1"/>
</dbReference>
<sequence length="260" mass="28433">MMEQITYKLGKLSPKQDARTLKFAKYIMPAQLPPLPSLVNWQQLLPANCGMMGNDYIGDCTCASAGHMVMTWTKNASGHAVVISDLDIIAAYAAISGYDTITHQNDNGAACLDVLNYWRNTGIGADHIEAYTLLDQSNEQQVKAAIYLFGGAYIGVELPNFIHTGPDLPIWDIPAGGPVGNAAPNPNNGHAIPLIGYNADYIYFITWGMIKRMTWRFYFAYVDEAYAVLSANDWINNGKSPAGFNLDALRADLSEIDSAT</sequence>
<protein>
    <recommendedName>
        <fullName evidence="3">Peptidase C1A papain C-terminal domain-containing protein</fullName>
    </recommendedName>
</protein>
<keyword evidence="2" id="KW-1185">Reference proteome</keyword>
<name>A0A1Q6A3T2_9SPHI</name>
<dbReference type="OrthoDB" id="7247547at2"/>
<organism evidence="1 2">
    <name type="scientific">Mucilaginibacter polytrichastri</name>
    <dbReference type="NCBI Taxonomy" id="1302689"/>
    <lineage>
        <taxon>Bacteria</taxon>
        <taxon>Pseudomonadati</taxon>
        <taxon>Bacteroidota</taxon>
        <taxon>Sphingobacteriia</taxon>
        <taxon>Sphingobacteriales</taxon>
        <taxon>Sphingobacteriaceae</taxon>
        <taxon>Mucilaginibacter</taxon>
    </lineage>
</organism>
<dbReference type="SUPFAM" id="SSF54001">
    <property type="entry name" value="Cysteine proteinases"/>
    <property type="match status" value="1"/>
</dbReference>
<proteinExistence type="predicted"/>
<dbReference type="InterPro" id="IPR038765">
    <property type="entry name" value="Papain-like_cys_pep_sf"/>
</dbReference>
<dbReference type="Proteomes" id="UP000186720">
    <property type="component" value="Unassembled WGS sequence"/>
</dbReference>
<evidence type="ECO:0000313" key="1">
    <source>
        <dbReference type="EMBL" id="OKS88660.1"/>
    </source>
</evidence>
<comment type="caution">
    <text evidence="1">The sequence shown here is derived from an EMBL/GenBank/DDBJ whole genome shotgun (WGS) entry which is preliminary data.</text>
</comment>
<evidence type="ECO:0008006" key="3">
    <source>
        <dbReference type="Google" id="ProtNLM"/>
    </source>
</evidence>
<dbReference type="EMBL" id="MPPL01000001">
    <property type="protein sequence ID" value="OKS88660.1"/>
    <property type="molecule type" value="Genomic_DNA"/>
</dbReference>
<evidence type="ECO:0000313" key="2">
    <source>
        <dbReference type="Proteomes" id="UP000186720"/>
    </source>
</evidence>
<reference evidence="1 2" key="1">
    <citation type="submission" date="2016-11" db="EMBL/GenBank/DDBJ databases">
        <title>Whole Genome Sequencing of Mucilaginibacter polytrichastri RG4-7(T) isolated from the moss sample.</title>
        <authorList>
            <person name="Li Y."/>
        </authorList>
    </citation>
    <scope>NUCLEOTIDE SEQUENCE [LARGE SCALE GENOMIC DNA]</scope>
    <source>
        <strain evidence="1 2">RG4-7</strain>
    </source>
</reference>
<gene>
    <name evidence="1" type="ORF">RG47T_4132</name>
</gene>
<accession>A0A1Q6A3T2</accession>
<dbReference type="STRING" id="1302689.RG47T_4132"/>
<dbReference type="AlphaFoldDB" id="A0A1Q6A3T2"/>